<evidence type="ECO:0000256" key="9">
    <source>
        <dbReference type="SAM" id="SignalP"/>
    </source>
</evidence>
<organism evidence="10 11">
    <name type="scientific">Polypedilum vanderplanki</name>
    <name type="common">Sleeping chironomid midge</name>
    <dbReference type="NCBI Taxonomy" id="319348"/>
    <lineage>
        <taxon>Eukaryota</taxon>
        <taxon>Metazoa</taxon>
        <taxon>Ecdysozoa</taxon>
        <taxon>Arthropoda</taxon>
        <taxon>Hexapoda</taxon>
        <taxon>Insecta</taxon>
        <taxon>Pterygota</taxon>
        <taxon>Neoptera</taxon>
        <taxon>Endopterygota</taxon>
        <taxon>Diptera</taxon>
        <taxon>Nematocera</taxon>
        <taxon>Chironomoidea</taxon>
        <taxon>Chironomidae</taxon>
        <taxon>Chironominae</taxon>
        <taxon>Polypedilum</taxon>
        <taxon>Polypedilum</taxon>
    </lineage>
</organism>
<feature type="transmembrane region" description="Helical" evidence="8">
    <location>
        <begin position="73"/>
        <end position="95"/>
    </location>
</feature>
<dbReference type="GO" id="GO:0005886">
    <property type="term" value="C:plasma membrane"/>
    <property type="evidence" value="ECO:0007669"/>
    <property type="project" value="UniProtKB-SubCell"/>
</dbReference>
<accession>A0A9J6CMX7</accession>
<evidence type="ECO:0000256" key="3">
    <source>
        <dbReference type="ARBA" id="ARBA00022692"/>
    </source>
</evidence>
<dbReference type="InterPro" id="IPR052192">
    <property type="entry name" value="Insect_Ionotropic_Sensory_Rcpt"/>
</dbReference>
<evidence type="ECO:0000256" key="6">
    <source>
        <dbReference type="ARBA" id="ARBA00023170"/>
    </source>
</evidence>
<dbReference type="Proteomes" id="UP001107558">
    <property type="component" value="Chromosome 1"/>
</dbReference>
<dbReference type="PANTHER" id="PTHR42643:SF30">
    <property type="entry name" value="IONOTROPIC RECEPTOR 40A-RELATED"/>
    <property type="match status" value="1"/>
</dbReference>
<keyword evidence="7" id="KW-0325">Glycoprotein</keyword>
<feature type="chain" id="PRO_5039891605" description="Ionotropic receptor" evidence="9">
    <location>
        <begin position="20"/>
        <end position="659"/>
    </location>
</feature>
<evidence type="ECO:0000256" key="1">
    <source>
        <dbReference type="ARBA" id="ARBA00004651"/>
    </source>
</evidence>
<sequence>MNLLKYFLTFYLLLPLIQANQYEVIAHAMCDVIELTHKNENWVLDLIIFGRQTKELTDIANELFKYLHKTKPMINLFISVSITKIFLNNSAIILMRAKDLPRFNYLTHINLKQHANLNFYVYLHDYKGRFDGIKTFTTQDGHVGHYEYFFVRIGKKFLRVYEMIWFYDEICSSPEMLEINQANLVTKKWEKDFSLLKRKFTNFYGCPLIFGHIKNTLHYHYTRKYGDRIFHFGIIPMLVDALSTIANYSYGFVTFEAYENLNETKVQAKLDIYDVFICQSVMHDENKAIDASIIDTIDIIFIITPGELYTIYEKLFFPFDELTWILLSLTFIVSFCVILILKFFKKIFRNLFYGNETTTPTLNIVSIFFGISLTIIPTRNIPRFKMILFVGFCLIFRTCYQSKLFEFMTSEMRRPEIQTIDELFEKNYTVYSDDMQRRTLESIENWLSKKIKYLPHDEVESFPSIAKLIENFNKDSKKQAVITSSITHLQYEKYYDASFKILKEPLLTSGVVLSMGINNFYSHEFYKLLSKLMPSGIPYHFTKMHKEIYFKLVNEKEEKEPKVLSLDDLDFGFFIWFPFIGISIIVFILELIIFKLTNKKKSLRKMKFTKVHPMVIDENQANENLNVKFKTLERVLFSCDENPQEYTFEISVLKGKNVD</sequence>
<comment type="subcellular location">
    <subcellularLocation>
        <location evidence="1">Cell membrane</location>
        <topology evidence="1">Multi-pass membrane protein</topology>
    </subcellularLocation>
</comment>
<dbReference type="EMBL" id="JADBJN010000001">
    <property type="protein sequence ID" value="KAG5683284.1"/>
    <property type="molecule type" value="Genomic_DNA"/>
</dbReference>
<proteinExistence type="predicted"/>
<keyword evidence="3 8" id="KW-0812">Transmembrane</keyword>
<keyword evidence="9" id="KW-0732">Signal</keyword>
<protein>
    <recommendedName>
        <fullName evidence="12">Ionotropic receptor</fullName>
    </recommendedName>
</protein>
<comment type="caution">
    <text evidence="10">The sequence shown here is derived from an EMBL/GenBank/DDBJ whole genome shotgun (WGS) entry which is preliminary data.</text>
</comment>
<evidence type="ECO:0000256" key="5">
    <source>
        <dbReference type="ARBA" id="ARBA00023136"/>
    </source>
</evidence>
<keyword evidence="4 8" id="KW-1133">Transmembrane helix</keyword>
<evidence type="ECO:0000313" key="10">
    <source>
        <dbReference type="EMBL" id="KAG5683284.1"/>
    </source>
</evidence>
<name>A0A9J6CMX7_POLVA</name>
<feature type="transmembrane region" description="Helical" evidence="8">
    <location>
        <begin position="322"/>
        <end position="341"/>
    </location>
</feature>
<gene>
    <name evidence="10" type="ORF">PVAND_012573</name>
</gene>
<reference evidence="10" key="1">
    <citation type="submission" date="2021-03" db="EMBL/GenBank/DDBJ databases">
        <title>Chromosome level genome of the anhydrobiotic midge Polypedilum vanderplanki.</title>
        <authorList>
            <person name="Yoshida Y."/>
            <person name="Kikawada T."/>
            <person name="Gusev O."/>
        </authorList>
    </citation>
    <scope>NUCLEOTIDE SEQUENCE</scope>
    <source>
        <strain evidence="10">NIAS01</strain>
        <tissue evidence="10">Whole body or cell culture</tissue>
    </source>
</reference>
<evidence type="ECO:0000256" key="7">
    <source>
        <dbReference type="ARBA" id="ARBA00023180"/>
    </source>
</evidence>
<dbReference type="AlphaFoldDB" id="A0A9J6CMX7"/>
<dbReference type="Gene3D" id="1.10.287.70">
    <property type="match status" value="1"/>
</dbReference>
<keyword evidence="6" id="KW-0675">Receptor</keyword>
<evidence type="ECO:0008006" key="12">
    <source>
        <dbReference type="Google" id="ProtNLM"/>
    </source>
</evidence>
<keyword evidence="11" id="KW-1185">Reference proteome</keyword>
<feature type="transmembrane region" description="Helical" evidence="8">
    <location>
        <begin position="229"/>
        <end position="250"/>
    </location>
</feature>
<evidence type="ECO:0000256" key="8">
    <source>
        <dbReference type="SAM" id="Phobius"/>
    </source>
</evidence>
<keyword evidence="2" id="KW-1003">Cell membrane</keyword>
<feature type="signal peptide" evidence="9">
    <location>
        <begin position="1"/>
        <end position="19"/>
    </location>
</feature>
<keyword evidence="5 8" id="KW-0472">Membrane</keyword>
<dbReference type="PANTHER" id="PTHR42643">
    <property type="entry name" value="IONOTROPIC RECEPTOR 20A-RELATED"/>
    <property type="match status" value="1"/>
</dbReference>
<evidence type="ECO:0000256" key="2">
    <source>
        <dbReference type="ARBA" id="ARBA00022475"/>
    </source>
</evidence>
<evidence type="ECO:0000313" key="11">
    <source>
        <dbReference type="Proteomes" id="UP001107558"/>
    </source>
</evidence>
<feature type="transmembrane region" description="Helical" evidence="8">
    <location>
        <begin position="573"/>
        <end position="597"/>
    </location>
</feature>
<evidence type="ECO:0000256" key="4">
    <source>
        <dbReference type="ARBA" id="ARBA00022989"/>
    </source>
</evidence>
<dbReference type="OrthoDB" id="7739311at2759"/>
<feature type="transmembrane region" description="Helical" evidence="8">
    <location>
        <begin position="361"/>
        <end position="378"/>
    </location>
</feature>